<dbReference type="PANTHER" id="PTHR33048">
    <property type="entry name" value="PTH11-LIKE INTEGRAL MEMBRANE PROTEIN (AFU_ORTHOLOGUE AFUA_5G11245)"/>
    <property type="match status" value="1"/>
</dbReference>
<comment type="subcellular location">
    <subcellularLocation>
        <location evidence="1">Membrane</location>
        <topology evidence="1">Multi-pass membrane protein</topology>
    </subcellularLocation>
</comment>
<evidence type="ECO:0000313" key="8">
    <source>
        <dbReference type="EMBL" id="KAF2027850.1"/>
    </source>
</evidence>
<keyword evidence="2 6" id="KW-0812">Transmembrane</keyword>
<feature type="transmembrane region" description="Helical" evidence="6">
    <location>
        <begin position="78"/>
        <end position="97"/>
    </location>
</feature>
<dbReference type="Proteomes" id="UP000799777">
    <property type="component" value="Unassembled WGS sequence"/>
</dbReference>
<evidence type="ECO:0000259" key="7">
    <source>
        <dbReference type="Pfam" id="PF20684"/>
    </source>
</evidence>
<organism evidence="8 9">
    <name type="scientific">Setomelanomma holmii</name>
    <dbReference type="NCBI Taxonomy" id="210430"/>
    <lineage>
        <taxon>Eukaryota</taxon>
        <taxon>Fungi</taxon>
        <taxon>Dikarya</taxon>
        <taxon>Ascomycota</taxon>
        <taxon>Pezizomycotina</taxon>
        <taxon>Dothideomycetes</taxon>
        <taxon>Pleosporomycetidae</taxon>
        <taxon>Pleosporales</taxon>
        <taxon>Pleosporineae</taxon>
        <taxon>Phaeosphaeriaceae</taxon>
        <taxon>Setomelanomma</taxon>
    </lineage>
</organism>
<dbReference type="Pfam" id="PF20684">
    <property type="entry name" value="Fung_rhodopsin"/>
    <property type="match status" value="1"/>
</dbReference>
<name>A0A9P4H564_9PLEO</name>
<sequence length="182" mass="20259">LVYNAAQLVTKISFLIQYRRLFPDDFIQALCKYGLVFLGIWGVAQVFITAFGCVPLSVINPTFVGRCINTNVVFTLNGTMNIATDFAIFAVPIWPVARLQMPFRRRMHLLAVFSLGFFACAISIVRLEQIMAATKTTDASWASARTAYWSAIELNVGILCACLPTLRPIIKKYAPRLLGSTE</sequence>
<comment type="caution">
    <text evidence="8">The sequence shown here is derived from an EMBL/GenBank/DDBJ whole genome shotgun (WGS) entry which is preliminary data.</text>
</comment>
<evidence type="ECO:0000256" key="1">
    <source>
        <dbReference type="ARBA" id="ARBA00004141"/>
    </source>
</evidence>
<dbReference type="OrthoDB" id="444631at2759"/>
<evidence type="ECO:0000256" key="4">
    <source>
        <dbReference type="ARBA" id="ARBA00023136"/>
    </source>
</evidence>
<protein>
    <recommendedName>
        <fullName evidence="7">Rhodopsin domain-containing protein</fullName>
    </recommendedName>
</protein>
<dbReference type="AlphaFoldDB" id="A0A9P4H564"/>
<reference evidence="8" key="1">
    <citation type="journal article" date="2020" name="Stud. Mycol.">
        <title>101 Dothideomycetes genomes: a test case for predicting lifestyles and emergence of pathogens.</title>
        <authorList>
            <person name="Haridas S."/>
            <person name="Albert R."/>
            <person name="Binder M."/>
            <person name="Bloem J."/>
            <person name="Labutti K."/>
            <person name="Salamov A."/>
            <person name="Andreopoulos B."/>
            <person name="Baker S."/>
            <person name="Barry K."/>
            <person name="Bills G."/>
            <person name="Bluhm B."/>
            <person name="Cannon C."/>
            <person name="Castanera R."/>
            <person name="Culley D."/>
            <person name="Daum C."/>
            <person name="Ezra D."/>
            <person name="Gonzalez J."/>
            <person name="Henrissat B."/>
            <person name="Kuo A."/>
            <person name="Liang C."/>
            <person name="Lipzen A."/>
            <person name="Lutzoni F."/>
            <person name="Magnuson J."/>
            <person name="Mondo S."/>
            <person name="Nolan M."/>
            <person name="Ohm R."/>
            <person name="Pangilinan J."/>
            <person name="Park H.-J."/>
            <person name="Ramirez L."/>
            <person name="Alfaro M."/>
            <person name="Sun H."/>
            <person name="Tritt A."/>
            <person name="Yoshinaga Y."/>
            <person name="Zwiers L.-H."/>
            <person name="Turgeon B."/>
            <person name="Goodwin S."/>
            <person name="Spatafora J."/>
            <person name="Crous P."/>
            <person name="Grigoriev I."/>
        </authorList>
    </citation>
    <scope>NUCLEOTIDE SEQUENCE</scope>
    <source>
        <strain evidence="8">CBS 110217</strain>
    </source>
</reference>
<feature type="transmembrane region" description="Helical" evidence="6">
    <location>
        <begin position="35"/>
        <end position="58"/>
    </location>
</feature>
<dbReference type="PANTHER" id="PTHR33048:SF47">
    <property type="entry name" value="INTEGRAL MEMBRANE PROTEIN-RELATED"/>
    <property type="match status" value="1"/>
</dbReference>
<dbReference type="GO" id="GO:0016020">
    <property type="term" value="C:membrane"/>
    <property type="evidence" value="ECO:0007669"/>
    <property type="project" value="UniProtKB-SubCell"/>
</dbReference>
<evidence type="ECO:0000256" key="2">
    <source>
        <dbReference type="ARBA" id="ARBA00022692"/>
    </source>
</evidence>
<feature type="transmembrane region" description="Helical" evidence="6">
    <location>
        <begin position="109"/>
        <end position="127"/>
    </location>
</feature>
<dbReference type="EMBL" id="ML978221">
    <property type="protein sequence ID" value="KAF2027850.1"/>
    <property type="molecule type" value="Genomic_DNA"/>
</dbReference>
<keyword evidence="4 6" id="KW-0472">Membrane</keyword>
<accession>A0A9P4H564</accession>
<feature type="non-terminal residue" evidence="8">
    <location>
        <position position="182"/>
    </location>
</feature>
<feature type="domain" description="Rhodopsin" evidence="7">
    <location>
        <begin position="2"/>
        <end position="172"/>
    </location>
</feature>
<evidence type="ECO:0000256" key="5">
    <source>
        <dbReference type="ARBA" id="ARBA00038359"/>
    </source>
</evidence>
<evidence type="ECO:0000256" key="3">
    <source>
        <dbReference type="ARBA" id="ARBA00022989"/>
    </source>
</evidence>
<comment type="similarity">
    <text evidence="5">Belongs to the SAT4 family.</text>
</comment>
<keyword evidence="3 6" id="KW-1133">Transmembrane helix</keyword>
<proteinExistence type="inferred from homology"/>
<evidence type="ECO:0000256" key="6">
    <source>
        <dbReference type="SAM" id="Phobius"/>
    </source>
</evidence>
<dbReference type="InterPro" id="IPR049326">
    <property type="entry name" value="Rhodopsin_dom_fungi"/>
</dbReference>
<evidence type="ECO:0000313" key="9">
    <source>
        <dbReference type="Proteomes" id="UP000799777"/>
    </source>
</evidence>
<gene>
    <name evidence="8" type="ORF">EK21DRAFT_39709</name>
</gene>
<feature type="transmembrane region" description="Helical" evidence="6">
    <location>
        <begin position="147"/>
        <end position="166"/>
    </location>
</feature>
<dbReference type="InterPro" id="IPR052337">
    <property type="entry name" value="SAT4-like"/>
</dbReference>
<keyword evidence="9" id="KW-1185">Reference proteome</keyword>
<feature type="non-terminal residue" evidence="8">
    <location>
        <position position="1"/>
    </location>
</feature>